<evidence type="ECO:0000313" key="5">
    <source>
        <dbReference type="EnsemblMetazoa" id="G23820.1:cds"/>
    </source>
</evidence>
<evidence type="ECO:0000256" key="4">
    <source>
        <dbReference type="ARBA" id="ARBA00023157"/>
    </source>
</evidence>
<reference evidence="5" key="1">
    <citation type="submission" date="2022-08" db="UniProtKB">
        <authorList>
            <consortium name="EnsemblMetazoa"/>
        </authorList>
    </citation>
    <scope>IDENTIFICATION</scope>
    <source>
        <strain evidence="5">05x7-T-G4-1.051#20</strain>
    </source>
</reference>
<keyword evidence="3" id="KW-0677">Repeat</keyword>
<evidence type="ECO:0008006" key="7">
    <source>
        <dbReference type="Google" id="ProtNLM"/>
    </source>
</evidence>
<dbReference type="PANTHER" id="PTHR24043:SF8">
    <property type="entry name" value="EGF-LIKE DOMAIN-CONTAINING PROTEIN"/>
    <property type="match status" value="1"/>
</dbReference>
<keyword evidence="4" id="KW-1015">Disulfide bond</keyword>
<proteinExistence type="predicted"/>
<protein>
    <recommendedName>
        <fullName evidence="7">Multiple epidermal growth factor-like domains 10</fullName>
    </recommendedName>
</protein>
<dbReference type="Gene3D" id="2.170.300.10">
    <property type="entry name" value="Tie2 ligand-binding domain superfamily"/>
    <property type="match status" value="2"/>
</dbReference>
<sequence length="186" mass="20874">MCLECKSGYNGENCSLTCESGYFGRQCNERCRCSQDEYCDPARGCLCNSTIDYCREPGYILEGNMCLECNPGYTGKNCSLTCTYGYFGRRCDERCRCSQDEYCDPARGCLECNPGYTGGNCSSTCPSGYFGRQCNERCRCSQDEYCDPARGCLCNSTSDYCREQGVSIERIKEKQPNFLLPHVCST</sequence>
<dbReference type="AlphaFoldDB" id="A0A8W8KGR3"/>
<keyword evidence="6" id="KW-1185">Reference proteome</keyword>
<keyword evidence="2" id="KW-0732">Signal</keyword>
<dbReference type="EnsemblMetazoa" id="G23820.1">
    <property type="protein sequence ID" value="G23820.1:cds"/>
    <property type="gene ID" value="G23820"/>
</dbReference>
<dbReference type="FunFam" id="2.170.300.10:FF:000041">
    <property type="entry name" value="Tyrosine protein kinase receptor tie-1, putative"/>
    <property type="match status" value="1"/>
</dbReference>
<keyword evidence="1" id="KW-0245">EGF-like domain</keyword>
<name>A0A8W8KGR3_MAGGI</name>
<evidence type="ECO:0000256" key="3">
    <source>
        <dbReference type="ARBA" id="ARBA00022737"/>
    </source>
</evidence>
<evidence type="ECO:0000313" key="6">
    <source>
        <dbReference type="Proteomes" id="UP000005408"/>
    </source>
</evidence>
<evidence type="ECO:0000256" key="2">
    <source>
        <dbReference type="ARBA" id="ARBA00022729"/>
    </source>
</evidence>
<dbReference type="PANTHER" id="PTHR24043">
    <property type="entry name" value="SCAVENGER RECEPTOR CLASS F"/>
    <property type="match status" value="1"/>
</dbReference>
<dbReference type="Proteomes" id="UP000005408">
    <property type="component" value="Unassembled WGS sequence"/>
</dbReference>
<organism evidence="5 6">
    <name type="scientific">Magallana gigas</name>
    <name type="common">Pacific oyster</name>
    <name type="synonym">Crassostrea gigas</name>
    <dbReference type="NCBI Taxonomy" id="29159"/>
    <lineage>
        <taxon>Eukaryota</taxon>
        <taxon>Metazoa</taxon>
        <taxon>Spiralia</taxon>
        <taxon>Lophotrochozoa</taxon>
        <taxon>Mollusca</taxon>
        <taxon>Bivalvia</taxon>
        <taxon>Autobranchia</taxon>
        <taxon>Pteriomorphia</taxon>
        <taxon>Ostreida</taxon>
        <taxon>Ostreoidea</taxon>
        <taxon>Ostreidae</taxon>
        <taxon>Magallana</taxon>
    </lineage>
</organism>
<dbReference type="GO" id="GO:0005044">
    <property type="term" value="F:scavenger receptor activity"/>
    <property type="evidence" value="ECO:0007669"/>
    <property type="project" value="InterPro"/>
</dbReference>
<accession>A0A8W8KGR3</accession>
<dbReference type="InterPro" id="IPR042635">
    <property type="entry name" value="MEGF10/SREC1/2-like"/>
</dbReference>
<evidence type="ECO:0000256" key="1">
    <source>
        <dbReference type="ARBA" id="ARBA00022536"/>
    </source>
</evidence>